<feature type="transmembrane region" description="Helical" evidence="7">
    <location>
        <begin position="132"/>
        <end position="149"/>
    </location>
</feature>
<dbReference type="Pfam" id="PF07092">
    <property type="entry name" value="TMEM106"/>
    <property type="match status" value="1"/>
</dbReference>
<dbReference type="PANTHER" id="PTHR28556">
    <property type="entry name" value="TRANSMEMBRANE PROTEIN 106B"/>
    <property type="match status" value="1"/>
</dbReference>
<comment type="subcellular location">
    <subcellularLocation>
        <location evidence="1">Endomembrane system</location>
    </subcellularLocation>
</comment>
<dbReference type="PANTHER" id="PTHR28556:SF4">
    <property type="entry name" value="TRANSMEMBRANE PROTEIN 106A"/>
    <property type="match status" value="1"/>
</dbReference>
<keyword evidence="4 7" id="KW-1133">Transmembrane helix</keyword>
<evidence type="ECO:0000256" key="2">
    <source>
        <dbReference type="ARBA" id="ARBA00008111"/>
    </source>
</evidence>
<evidence type="ECO:0000259" key="8">
    <source>
        <dbReference type="Pfam" id="PF07092"/>
    </source>
</evidence>
<feature type="transmembrane region" description="Helical" evidence="7">
    <location>
        <begin position="89"/>
        <end position="112"/>
    </location>
</feature>
<protein>
    <recommendedName>
        <fullName evidence="12">Transmembrane protein 106C</fullName>
    </recommendedName>
</protein>
<reference evidence="10 11" key="1">
    <citation type="journal article" date="2023" name="Sci. Data">
        <title>Genome assembly of the Korean intertidal mud-creeper Batillaria attramentaria.</title>
        <authorList>
            <person name="Patra A.K."/>
            <person name="Ho P.T."/>
            <person name="Jun S."/>
            <person name="Lee S.J."/>
            <person name="Kim Y."/>
            <person name="Won Y.J."/>
        </authorList>
    </citation>
    <scope>NUCLEOTIDE SEQUENCE [LARGE SCALE GENOMIC DNA]</scope>
    <source>
        <strain evidence="10">Wonlab-2016</strain>
    </source>
</reference>
<evidence type="ECO:0000259" key="9">
    <source>
        <dbReference type="Pfam" id="PF21002"/>
    </source>
</evidence>
<dbReference type="Proteomes" id="UP001519460">
    <property type="component" value="Unassembled WGS sequence"/>
</dbReference>
<evidence type="ECO:0000313" key="10">
    <source>
        <dbReference type="EMBL" id="KAK7489583.1"/>
    </source>
</evidence>
<evidence type="ECO:0000256" key="6">
    <source>
        <dbReference type="SAM" id="MobiDB-lite"/>
    </source>
</evidence>
<evidence type="ECO:0000256" key="5">
    <source>
        <dbReference type="ARBA" id="ARBA00023136"/>
    </source>
</evidence>
<evidence type="ECO:0000256" key="3">
    <source>
        <dbReference type="ARBA" id="ARBA00022692"/>
    </source>
</evidence>
<comment type="caution">
    <text evidence="10">The sequence shown here is derived from an EMBL/GenBank/DDBJ whole genome shotgun (WGS) entry which is preliminary data.</text>
</comment>
<keyword evidence="11" id="KW-1185">Reference proteome</keyword>
<evidence type="ECO:0000256" key="7">
    <source>
        <dbReference type="SAM" id="Phobius"/>
    </source>
</evidence>
<dbReference type="InterPro" id="IPR048509">
    <property type="entry name" value="TMEM106_C"/>
</dbReference>
<keyword evidence="5 7" id="KW-0472">Membrane</keyword>
<feature type="domain" description="Transmembrane protein 106 N-terminal" evidence="9">
    <location>
        <begin position="47"/>
        <end position="89"/>
    </location>
</feature>
<dbReference type="GO" id="GO:0012505">
    <property type="term" value="C:endomembrane system"/>
    <property type="evidence" value="ECO:0007669"/>
    <property type="project" value="UniProtKB-SubCell"/>
</dbReference>
<evidence type="ECO:0000256" key="1">
    <source>
        <dbReference type="ARBA" id="ARBA00004308"/>
    </source>
</evidence>
<name>A0ABD0KRN2_9CAEN</name>
<dbReference type="AlphaFoldDB" id="A0ABD0KRN2"/>
<comment type="similarity">
    <text evidence="2">Belongs to the TMEM106 family.</text>
</comment>
<accession>A0ABD0KRN2</accession>
<dbReference type="InterPro" id="IPR009790">
    <property type="entry name" value="TMEM106"/>
</dbReference>
<sequence>LPPAMDPSDDMSSSFGSAGSLHTRLMRPDRSTPVMNGGRRSSADGYEEFFKDSVPCPTCRGLGRVSKEQEGELVALIPMRDKRLKPRRTVLYVLIAVFLCLLTAGLCMFFLFPRDVIVSSNRPLLQPAYLDLNVSATFVNFTVVNYYNFSNSNFFPVKIMGTQMTSMYDEKVMATSSNQTSVEIPTKSTLNYGIFMNFILSAENDWGFLVKFCDDSRSWVHNLPITFELTANYTYLGHVEQATLTTYQQVSCYNSSADARS</sequence>
<evidence type="ECO:0008006" key="12">
    <source>
        <dbReference type="Google" id="ProtNLM"/>
    </source>
</evidence>
<dbReference type="Pfam" id="PF21002">
    <property type="entry name" value="TMEM106_N"/>
    <property type="match status" value="1"/>
</dbReference>
<proteinExistence type="inferred from homology"/>
<feature type="domain" description="Transmembrane protein 106 C-terminal" evidence="8">
    <location>
        <begin position="125"/>
        <end position="254"/>
    </location>
</feature>
<keyword evidence="3 7" id="KW-0812">Transmembrane</keyword>
<evidence type="ECO:0000256" key="4">
    <source>
        <dbReference type="ARBA" id="ARBA00022989"/>
    </source>
</evidence>
<dbReference type="EMBL" id="JACVVK020000136">
    <property type="protein sequence ID" value="KAK7489583.1"/>
    <property type="molecule type" value="Genomic_DNA"/>
</dbReference>
<evidence type="ECO:0000313" key="11">
    <source>
        <dbReference type="Proteomes" id="UP001519460"/>
    </source>
</evidence>
<feature type="region of interest" description="Disordered" evidence="6">
    <location>
        <begin position="1"/>
        <end position="40"/>
    </location>
</feature>
<dbReference type="InterPro" id="IPR048511">
    <property type="entry name" value="TMEM106_N"/>
</dbReference>
<feature type="compositionally biased region" description="Low complexity" evidence="6">
    <location>
        <begin position="10"/>
        <end position="20"/>
    </location>
</feature>
<gene>
    <name evidence="10" type="ORF">BaRGS_00019217</name>
</gene>
<feature type="non-terminal residue" evidence="10">
    <location>
        <position position="1"/>
    </location>
</feature>
<organism evidence="10 11">
    <name type="scientific">Batillaria attramentaria</name>
    <dbReference type="NCBI Taxonomy" id="370345"/>
    <lineage>
        <taxon>Eukaryota</taxon>
        <taxon>Metazoa</taxon>
        <taxon>Spiralia</taxon>
        <taxon>Lophotrochozoa</taxon>
        <taxon>Mollusca</taxon>
        <taxon>Gastropoda</taxon>
        <taxon>Caenogastropoda</taxon>
        <taxon>Sorbeoconcha</taxon>
        <taxon>Cerithioidea</taxon>
        <taxon>Batillariidae</taxon>
        <taxon>Batillaria</taxon>
    </lineage>
</organism>